<dbReference type="Proteomes" id="UP001198565">
    <property type="component" value="Unassembled WGS sequence"/>
</dbReference>
<dbReference type="Pfam" id="PF17197">
    <property type="entry name" value="DUF5134"/>
    <property type="match status" value="1"/>
</dbReference>
<keyword evidence="1" id="KW-1133">Transmembrane helix</keyword>
<dbReference type="EMBL" id="JAINVZ010000008">
    <property type="protein sequence ID" value="MBY8886117.1"/>
    <property type="molecule type" value="Genomic_DNA"/>
</dbReference>
<feature type="transmembrane region" description="Helical" evidence="1">
    <location>
        <begin position="165"/>
        <end position="183"/>
    </location>
</feature>
<keyword evidence="3" id="KW-1185">Reference proteome</keyword>
<feature type="transmembrane region" description="Helical" evidence="1">
    <location>
        <begin position="103"/>
        <end position="122"/>
    </location>
</feature>
<reference evidence="2 3" key="1">
    <citation type="submission" date="2021-08" db="EMBL/GenBank/DDBJ databases">
        <title>Streptomyces sp. PTM05 isolated from lichen.</title>
        <authorList>
            <person name="Somphong A."/>
            <person name="Phongsopitanun W."/>
            <person name="Tanasupawat S."/>
        </authorList>
    </citation>
    <scope>NUCLEOTIDE SEQUENCE [LARGE SCALE GENOMIC DNA]</scope>
    <source>
        <strain evidence="2 3">Ptm05</strain>
    </source>
</reference>
<keyword evidence="1" id="KW-0472">Membrane</keyword>
<dbReference type="RefSeq" id="WP_222977994.1">
    <property type="nucleotide sequence ID" value="NZ_JAINVZ010000008.1"/>
</dbReference>
<name>A0ABS7QSE2_9ACTN</name>
<dbReference type="InterPro" id="IPR033458">
    <property type="entry name" value="DUF5134"/>
</dbReference>
<protein>
    <submittedName>
        <fullName evidence="2">DUF5134 domain-containing protein</fullName>
    </submittedName>
</protein>
<evidence type="ECO:0000256" key="1">
    <source>
        <dbReference type="SAM" id="Phobius"/>
    </source>
</evidence>
<comment type="caution">
    <text evidence="2">The sequence shown here is derived from an EMBL/GenBank/DDBJ whole genome shotgun (WGS) entry which is preliminary data.</text>
</comment>
<organism evidence="2 3">
    <name type="scientific">Streptantibioticus parmotrematis</name>
    <dbReference type="NCBI Taxonomy" id="2873249"/>
    <lineage>
        <taxon>Bacteria</taxon>
        <taxon>Bacillati</taxon>
        <taxon>Actinomycetota</taxon>
        <taxon>Actinomycetes</taxon>
        <taxon>Kitasatosporales</taxon>
        <taxon>Streptomycetaceae</taxon>
        <taxon>Streptantibioticus</taxon>
    </lineage>
</organism>
<feature type="transmembrane region" description="Helical" evidence="1">
    <location>
        <begin position="71"/>
        <end position="88"/>
    </location>
</feature>
<sequence>MIAATGLRWILTLVFALVTAFSVSRAVRPGAGHGGSANSQRVTHTLHALMGLAMIAMVWPWGTRLPVAPQVALFSLAAVWFVASVALNDRRMWAHDGGGHPRLHGFLHAVMMGAMAWMVAVMPDAMKGGHPSAGGGTGSMADMPGMAMSGSGGGMTMSLRGAEHTVCVALLAVFVAMTLWWLSRAFDTARATAPGTRSPAADPGALATALDSGCHGAMALGMAVMLLAMT</sequence>
<gene>
    <name evidence="2" type="ORF">K7472_14790</name>
</gene>
<evidence type="ECO:0000313" key="2">
    <source>
        <dbReference type="EMBL" id="MBY8886117.1"/>
    </source>
</evidence>
<proteinExistence type="predicted"/>
<accession>A0ABS7QSE2</accession>
<feature type="transmembrane region" description="Helical" evidence="1">
    <location>
        <begin position="42"/>
        <end position="59"/>
    </location>
</feature>
<keyword evidence="1" id="KW-0812">Transmembrane</keyword>
<evidence type="ECO:0000313" key="3">
    <source>
        <dbReference type="Proteomes" id="UP001198565"/>
    </source>
</evidence>